<feature type="region of interest" description="Disordered" evidence="1">
    <location>
        <begin position="106"/>
        <end position="125"/>
    </location>
</feature>
<dbReference type="AlphaFoldDB" id="A0A813DBZ1"/>
<name>A0A813DBZ1_POLGL</name>
<evidence type="ECO:0000256" key="1">
    <source>
        <dbReference type="SAM" id="MobiDB-lite"/>
    </source>
</evidence>
<evidence type="ECO:0000313" key="2">
    <source>
        <dbReference type="EMBL" id="CAE8583417.1"/>
    </source>
</evidence>
<comment type="caution">
    <text evidence="2">The sequence shown here is derived from an EMBL/GenBank/DDBJ whole genome shotgun (WGS) entry which is preliminary data.</text>
</comment>
<keyword evidence="3" id="KW-1185">Reference proteome</keyword>
<evidence type="ECO:0000313" key="3">
    <source>
        <dbReference type="Proteomes" id="UP000654075"/>
    </source>
</evidence>
<proteinExistence type="predicted"/>
<accession>A0A813DBZ1</accession>
<feature type="region of interest" description="Disordered" evidence="1">
    <location>
        <begin position="45"/>
        <end position="81"/>
    </location>
</feature>
<protein>
    <submittedName>
        <fullName evidence="2">Uncharacterized protein</fullName>
    </submittedName>
</protein>
<sequence length="125" mass="12890">TKTTLRAPWRRPGLKMVIGHGEAIPGVPGVPGALGLRQVNLGLPEAPGAKAGAAGSAGDRSETLSGDRSPLERPLEPARQTTLWQGNISRSKFLLLSSAPQSQLRALGGRAPSRGDLTVAGEQPA</sequence>
<dbReference type="EMBL" id="CAJNNV010000724">
    <property type="protein sequence ID" value="CAE8583417.1"/>
    <property type="molecule type" value="Genomic_DNA"/>
</dbReference>
<dbReference type="Proteomes" id="UP000654075">
    <property type="component" value="Unassembled WGS sequence"/>
</dbReference>
<reference evidence="2" key="1">
    <citation type="submission" date="2021-02" db="EMBL/GenBank/DDBJ databases">
        <authorList>
            <person name="Dougan E. K."/>
            <person name="Rhodes N."/>
            <person name="Thang M."/>
            <person name="Chan C."/>
        </authorList>
    </citation>
    <scope>NUCLEOTIDE SEQUENCE</scope>
</reference>
<organism evidence="2 3">
    <name type="scientific">Polarella glacialis</name>
    <name type="common">Dinoflagellate</name>
    <dbReference type="NCBI Taxonomy" id="89957"/>
    <lineage>
        <taxon>Eukaryota</taxon>
        <taxon>Sar</taxon>
        <taxon>Alveolata</taxon>
        <taxon>Dinophyceae</taxon>
        <taxon>Suessiales</taxon>
        <taxon>Suessiaceae</taxon>
        <taxon>Polarella</taxon>
    </lineage>
</organism>
<feature type="compositionally biased region" description="Low complexity" evidence="1">
    <location>
        <begin position="46"/>
        <end position="58"/>
    </location>
</feature>
<gene>
    <name evidence="2" type="ORF">PGLA1383_LOCUS2384</name>
</gene>
<feature type="non-terminal residue" evidence="2">
    <location>
        <position position="1"/>
    </location>
</feature>